<dbReference type="SMART" id="SM00642">
    <property type="entry name" value="Aamy"/>
    <property type="match status" value="1"/>
</dbReference>
<organism evidence="2 3">
    <name type="scientific">Geotalea uraniireducens</name>
    <dbReference type="NCBI Taxonomy" id="351604"/>
    <lineage>
        <taxon>Bacteria</taxon>
        <taxon>Pseudomonadati</taxon>
        <taxon>Thermodesulfobacteriota</taxon>
        <taxon>Desulfuromonadia</taxon>
        <taxon>Geobacterales</taxon>
        <taxon>Geobacteraceae</taxon>
        <taxon>Geotalea</taxon>
    </lineage>
</organism>
<feature type="domain" description="Glycosyl hydrolase family 13 catalytic" evidence="1">
    <location>
        <begin position="34"/>
        <end position="498"/>
    </location>
</feature>
<proteinExistence type="predicted"/>
<dbReference type="PANTHER" id="PTHR10357:SF209">
    <property type="entry name" value="PERIPLASMIC ALPHA-AMYLASE"/>
    <property type="match status" value="1"/>
</dbReference>
<evidence type="ECO:0000259" key="1">
    <source>
        <dbReference type="SMART" id="SM00642"/>
    </source>
</evidence>
<gene>
    <name evidence="2" type="ORF">GURASL_30750</name>
</gene>
<reference evidence="2 3" key="1">
    <citation type="submission" date="2022-12" db="EMBL/GenBank/DDBJ databases">
        <title>Polyphasic characterization of Geotalea uranireducens NIT-SL11 newly isolated from a complex of sewage sludge and microbially reduced graphene oxide.</title>
        <authorList>
            <person name="Xie L."/>
            <person name="Yoshida N."/>
            <person name="Meng L."/>
        </authorList>
    </citation>
    <scope>NUCLEOTIDE SEQUENCE [LARGE SCALE GENOMIC DNA]</scope>
    <source>
        <strain evidence="2 3">NIT-SL11</strain>
    </source>
</reference>
<dbReference type="Pfam" id="PF00128">
    <property type="entry name" value="Alpha-amylase"/>
    <property type="match status" value="1"/>
</dbReference>
<evidence type="ECO:0000313" key="2">
    <source>
        <dbReference type="EMBL" id="BDV44152.1"/>
    </source>
</evidence>
<dbReference type="EMBL" id="AP027151">
    <property type="protein sequence ID" value="BDV44152.1"/>
    <property type="molecule type" value="Genomic_DNA"/>
</dbReference>
<dbReference type="PANTHER" id="PTHR10357">
    <property type="entry name" value="ALPHA-AMYLASE FAMILY MEMBER"/>
    <property type="match status" value="1"/>
</dbReference>
<keyword evidence="3" id="KW-1185">Reference proteome</keyword>
<dbReference type="Proteomes" id="UP001317705">
    <property type="component" value="Chromosome"/>
</dbReference>
<dbReference type="CDD" id="cd11352">
    <property type="entry name" value="AmyAc_5"/>
    <property type="match status" value="1"/>
</dbReference>
<dbReference type="InterPro" id="IPR017853">
    <property type="entry name" value="GH"/>
</dbReference>
<dbReference type="SUPFAM" id="SSF51445">
    <property type="entry name" value="(Trans)glycosidases"/>
    <property type="match status" value="1"/>
</dbReference>
<dbReference type="RefSeq" id="WP_282000258.1">
    <property type="nucleotide sequence ID" value="NZ_AP027151.1"/>
</dbReference>
<dbReference type="InterPro" id="IPR006047">
    <property type="entry name" value="GH13_cat_dom"/>
</dbReference>
<sequence>MTALQTITDLDLKSLSNRRFHPSPVAWEDQVLYFLLLDRFSDGNEQGYRDNRGRPVRKGTTPRFAPADEGNAIGSAVDAAAWRDAGGRWCGGTLRGLTGKMGYLRRLGITAVWVSPLFRQVSFQSTYHGYGIQNFLEVDPHFGSRDDLREMVRVAHDNGIYVILDVILNHAGNVFAYDREPTPFTGDALYPVSGFRDGTGQPSLPFAPLDPATQPAAWPAGAVWPRELQAPESFTRKGFIRDWDRYLEYLDGDFFDLKDLHLGAGDADTFQPSPALLTLCEVYKYWIALTDLDGYRIDTVKHMGVGATRFFASTIHEFAQRLGKENFYLIGEITGGRVNAFDTLETTGLDAALGVDDVPLRLEDMVKGQADPAGYFDLFRNSLLVRKESHAWFRNRVVTMIDDHDQVCRGAKKERFCAGAPKWRTLALNALALNATTLGIPCVYYGTEQCFDGEGGDDRYLRECMFGGPFGAFRSRERHFFDETNPVYREFARILVIRKEQPALRRGRQYLREISGDGVNFGLPHEIGGELRSVVPWARIFDSEELVLAINTDPDQPRRAWVVVDGGLHRAGDRFGCLYSTDPAQLRHKTAVRQATAYLKAIELTVPAAGFIVYRPL</sequence>
<name>A0ABN6VXL0_9BACT</name>
<dbReference type="Gene3D" id="3.20.20.80">
    <property type="entry name" value="Glycosidases"/>
    <property type="match status" value="1"/>
</dbReference>
<accession>A0ABN6VXL0</accession>
<protein>
    <submittedName>
        <fullName evidence="2">Alpha-amylase</fullName>
    </submittedName>
</protein>
<evidence type="ECO:0000313" key="3">
    <source>
        <dbReference type="Proteomes" id="UP001317705"/>
    </source>
</evidence>